<evidence type="ECO:0000256" key="1">
    <source>
        <dbReference type="SAM" id="MobiDB-lite"/>
    </source>
</evidence>
<comment type="caution">
    <text evidence="2">The sequence shown here is derived from an EMBL/GenBank/DDBJ whole genome shotgun (WGS) entry which is preliminary data.</text>
</comment>
<sequence length="67" mass="7667">MLKIVRNSRLKFGITSDFITQSKPLGGRTPQTPRWGRGAAPKPRSALVFRWDAYRQLLTHLSSFKSH</sequence>
<dbReference type="AlphaFoldDB" id="A0A552G715"/>
<reference evidence="2 3" key="1">
    <citation type="submission" date="2019-01" db="EMBL/GenBank/DDBJ databases">
        <title>Coherence of Microcystis species and biogeography revealed through population genomics.</title>
        <authorList>
            <person name="Perez-Carrascal O.M."/>
            <person name="Terrat Y."/>
            <person name="Giani A."/>
            <person name="Fortin N."/>
            <person name="Tromas N."/>
            <person name="Shapiro B.J."/>
        </authorList>
    </citation>
    <scope>NUCLEOTIDE SEQUENCE [LARGE SCALE GENOMIC DNA]</scope>
    <source>
        <strain evidence="2">Ma_QC_Ch_20071001_S25D</strain>
    </source>
</reference>
<organism evidence="2 3">
    <name type="scientific">Microcystis aeruginosa Ma_QC_Ch_20071001_S25D</name>
    <dbReference type="NCBI Taxonomy" id="2486250"/>
    <lineage>
        <taxon>Bacteria</taxon>
        <taxon>Bacillati</taxon>
        <taxon>Cyanobacteriota</taxon>
        <taxon>Cyanophyceae</taxon>
        <taxon>Oscillatoriophycideae</taxon>
        <taxon>Chroococcales</taxon>
        <taxon>Microcystaceae</taxon>
        <taxon>Microcystis</taxon>
    </lineage>
</organism>
<gene>
    <name evidence="2" type="ORF">EWV57_01005</name>
</gene>
<dbReference type="EMBL" id="SFBE01000018">
    <property type="protein sequence ID" value="TRU54677.1"/>
    <property type="molecule type" value="Genomic_DNA"/>
</dbReference>
<evidence type="ECO:0000313" key="3">
    <source>
        <dbReference type="Proteomes" id="UP000316958"/>
    </source>
</evidence>
<protein>
    <recommendedName>
        <fullName evidence="4">Mobile element protein</fullName>
    </recommendedName>
</protein>
<feature type="region of interest" description="Disordered" evidence="1">
    <location>
        <begin position="22"/>
        <end position="41"/>
    </location>
</feature>
<dbReference type="Proteomes" id="UP000316958">
    <property type="component" value="Unassembled WGS sequence"/>
</dbReference>
<proteinExistence type="predicted"/>
<evidence type="ECO:0008006" key="4">
    <source>
        <dbReference type="Google" id="ProtNLM"/>
    </source>
</evidence>
<evidence type="ECO:0000313" key="2">
    <source>
        <dbReference type="EMBL" id="TRU54677.1"/>
    </source>
</evidence>
<name>A0A552G715_MICAE</name>
<accession>A0A552G715</accession>